<protein>
    <submittedName>
        <fullName evidence="1">Uncharacterized protein</fullName>
    </submittedName>
</protein>
<accession>A0A0E9VUJ5</accession>
<organism evidence="1">
    <name type="scientific">Anguilla anguilla</name>
    <name type="common">European freshwater eel</name>
    <name type="synonym">Muraena anguilla</name>
    <dbReference type="NCBI Taxonomy" id="7936"/>
    <lineage>
        <taxon>Eukaryota</taxon>
        <taxon>Metazoa</taxon>
        <taxon>Chordata</taxon>
        <taxon>Craniata</taxon>
        <taxon>Vertebrata</taxon>
        <taxon>Euteleostomi</taxon>
        <taxon>Actinopterygii</taxon>
        <taxon>Neopterygii</taxon>
        <taxon>Teleostei</taxon>
        <taxon>Anguilliformes</taxon>
        <taxon>Anguillidae</taxon>
        <taxon>Anguilla</taxon>
    </lineage>
</organism>
<reference evidence="1" key="2">
    <citation type="journal article" date="2015" name="Fish Shellfish Immunol.">
        <title>Early steps in the European eel (Anguilla anguilla)-Vibrio vulnificus interaction in the gills: Role of the RtxA13 toxin.</title>
        <authorList>
            <person name="Callol A."/>
            <person name="Pajuelo D."/>
            <person name="Ebbesson L."/>
            <person name="Teles M."/>
            <person name="MacKenzie S."/>
            <person name="Amaro C."/>
        </authorList>
    </citation>
    <scope>NUCLEOTIDE SEQUENCE</scope>
</reference>
<proteinExistence type="predicted"/>
<reference evidence="1" key="1">
    <citation type="submission" date="2014-11" db="EMBL/GenBank/DDBJ databases">
        <authorList>
            <person name="Amaro Gonzalez C."/>
        </authorList>
    </citation>
    <scope>NUCLEOTIDE SEQUENCE</scope>
</reference>
<name>A0A0E9VUJ5_ANGAN</name>
<dbReference type="AlphaFoldDB" id="A0A0E9VUJ5"/>
<sequence length="104" mass="12101">MNPQNQIHLNVVTDNTRYNFLKNNLHNAHDDIYNTVCSVIRSLGKKAHLILHTSSHQLCRLPNQFTDLVHGCLNFTSRSKQRDSGDQKSEDKTKFWLCSLFMKE</sequence>
<dbReference type="EMBL" id="GBXM01027577">
    <property type="protein sequence ID" value="JAH81000.1"/>
    <property type="molecule type" value="Transcribed_RNA"/>
</dbReference>
<evidence type="ECO:0000313" key="1">
    <source>
        <dbReference type="EMBL" id="JAH81000.1"/>
    </source>
</evidence>